<dbReference type="GO" id="GO:0009037">
    <property type="term" value="F:tyrosine-based site-specific recombinase activity"/>
    <property type="evidence" value="ECO:0007669"/>
    <property type="project" value="UniProtKB-UniRule"/>
</dbReference>
<dbReference type="Pfam" id="PF02899">
    <property type="entry name" value="Phage_int_SAM_1"/>
    <property type="match status" value="1"/>
</dbReference>
<keyword evidence="4 10" id="KW-0132">Cell division</keyword>
<dbReference type="HOGENOM" id="CLU_027562_9_0_7"/>
<dbReference type="InterPro" id="IPR044068">
    <property type="entry name" value="CB"/>
</dbReference>
<evidence type="ECO:0000256" key="11">
    <source>
        <dbReference type="NCBIfam" id="TIGR02224"/>
    </source>
</evidence>
<dbReference type="GO" id="GO:0007059">
    <property type="term" value="P:chromosome segregation"/>
    <property type="evidence" value="ECO:0007669"/>
    <property type="project" value="UniProtKB-UniRule"/>
</dbReference>
<dbReference type="NCBIfam" id="NF001399">
    <property type="entry name" value="PRK00283.1"/>
    <property type="match status" value="1"/>
</dbReference>
<dbReference type="InterPro" id="IPR013762">
    <property type="entry name" value="Integrase-like_cat_sf"/>
</dbReference>
<keyword evidence="15" id="KW-1185">Reference proteome</keyword>
<dbReference type="EMBL" id="AZHX01001033">
    <property type="protein sequence ID" value="ETX05140.1"/>
    <property type="molecule type" value="Genomic_DNA"/>
</dbReference>
<sequence length="309" mass="34912">MATTSGLTFAHAADRFRTYLEVECDASPHTIRNYLSDLEQFGTFAKTVRPSEAPLALEHVDAEFILSFLNALHGQGAGYRTLARKMSALRSFLDYFQRQEILPNNVARQVRAPKVRRPLPDVLPIDHVFALLNTNAAEPLEVRDQAILELFYAAGIRVSELVALDLRDVDLPSGTLRVLGKGKRERQVFFGRTAQQALQAYLDIRQPQDPSDPALFLNHRGRRLSTRGVQLLVKKHCEQTGLPPSTSPHTLRHAFATHLLDNGADLRSIQELLGHQQLSTTQQYTHVSTARLFEVYDQSHPRARRHRQT</sequence>
<feature type="active site" description="O-(3'-phospho-DNA)-tyrosine intermediate" evidence="10">
    <location>
        <position position="284"/>
    </location>
</feature>
<dbReference type="InterPro" id="IPR011010">
    <property type="entry name" value="DNA_brk_join_enz"/>
</dbReference>
<dbReference type="GO" id="GO:0005737">
    <property type="term" value="C:cytoplasm"/>
    <property type="evidence" value="ECO:0007669"/>
    <property type="project" value="UniProtKB-SubCell"/>
</dbReference>
<evidence type="ECO:0000256" key="9">
    <source>
        <dbReference type="ARBA" id="ARBA00023306"/>
    </source>
</evidence>
<dbReference type="NCBIfam" id="NF040815">
    <property type="entry name" value="recomb_XerA_Arch"/>
    <property type="match status" value="1"/>
</dbReference>
<evidence type="ECO:0000256" key="4">
    <source>
        <dbReference type="ARBA" id="ARBA00022618"/>
    </source>
</evidence>
<proteinExistence type="inferred from homology"/>
<comment type="subcellular location">
    <subcellularLocation>
        <location evidence="1 10">Cytoplasm</location>
    </subcellularLocation>
</comment>
<evidence type="ECO:0000256" key="1">
    <source>
        <dbReference type="ARBA" id="ARBA00004496"/>
    </source>
</evidence>
<dbReference type="SUPFAM" id="SSF56349">
    <property type="entry name" value="DNA breaking-rejoining enzymes"/>
    <property type="match status" value="1"/>
</dbReference>
<dbReference type="InterPro" id="IPR002104">
    <property type="entry name" value="Integrase_catalytic"/>
</dbReference>
<keyword evidence="9 10" id="KW-0131">Cell cycle</keyword>
<feature type="active site" evidence="10">
    <location>
        <position position="252"/>
    </location>
</feature>
<dbReference type="GO" id="GO:0003677">
    <property type="term" value="F:DNA binding"/>
    <property type="evidence" value="ECO:0007669"/>
    <property type="project" value="UniProtKB-UniRule"/>
</dbReference>
<dbReference type="InterPro" id="IPR004107">
    <property type="entry name" value="Integrase_SAM-like_N"/>
</dbReference>
<comment type="caution">
    <text evidence="14">The sequence shown here is derived from an EMBL/GenBank/DDBJ whole genome shotgun (WGS) entry which is preliminary data.</text>
</comment>
<dbReference type="AlphaFoldDB" id="W4M4L2"/>
<dbReference type="InterPro" id="IPR023009">
    <property type="entry name" value="Tyrosine_recombinase_XerC/XerD"/>
</dbReference>
<gene>
    <name evidence="10" type="primary">xerC</name>
    <name evidence="14" type="ORF">ETSY2_24740</name>
</gene>
<dbReference type="InterPro" id="IPR010998">
    <property type="entry name" value="Integrase_recombinase_N"/>
</dbReference>
<keyword evidence="5 10" id="KW-0159">Chromosome partition</keyword>
<evidence type="ECO:0000313" key="15">
    <source>
        <dbReference type="Proteomes" id="UP000019140"/>
    </source>
</evidence>
<dbReference type="HAMAP" id="MF_01808">
    <property type="entry name" value="Recomb_XerC_XerD"/>
    <property type="match status" value="1"/>
</dbReference>
<evidence type="ECO:0000256" key="8">
    <source>
        <dbReference type="ARBA" id="ARBA00023172"/>
    </source>
</evidence>
<comment type="similarity">
    <text evidence="2 10">Belongs to the 'phage' integrase family. XerC subfamily.</text>
</comment>
<comment type="function">
    <text evidence="10">Site-specific tyrosine recombinase, which acts by catalyzing the cutting and rejoining of the recombining DNA molecules. The XerC-XerD complex is essential to convert dimers of the bacterial chromosome into monomers to permit their segregation at cell division. It also contributes to the segregational stability of plasmids.</text>
</comment>
<name>W4M4L2_9BACT</name>
<dbReference type="InterPro" id="IPR011931">
    <property type="entry name" value="Recomb_XerC"/>
</dbReference>
<evidence type="ECO:0000313" key="14">
    <source>
        <dbReference type="EMBL" id="ETX05140.1"/>
    </source>
</evidence>
<dbReference type="Gene3D" id="1.10.443.10">
    <property type="entry name" value="Intergrase catalytic core"/>
    <property type="match status" value="1"/>
</dbReference>
<dbReference type="GO" id="GO:0006313">
    <property type="term" value="P:DNA transposition"/>
    <property type="evidence" value="ECO:0007669"/>
    <property type="project" value="UniProtKB-UniRule"/>
</dbReference>
<dbReference type="NCBIfam" id="TIGR02224">
    <property type="entry name" value="recomb_XerC"/>
    <property type="match status" value="1"/>
</dbReference>
<protein>
    <recommendedName>
        <fullName evidence="10 11">Tyrosine recombinase XerC</fullName>
    </recommendedName>
</protein>
<dbReference type="SUPFAM" id="SSF47823">
    <property type="entry name" value="lambda integrase-like, N-terminal domain"/>
    <property type="match status" value="1"/>
</dbReference>
<feature type="domain" description="Tyr recombinase" evidence="12">
    <location>
        <begin position="118"/>
        <end position="297"/>
    </location>
</feature>
<dbReference type="GO" id="GO:0051301">
    <property type="term" value="P:cell division"/>
    <property type="evidence" value="ECO:0007669"/>
    <property type="project" value="UniProtKB-UniRule"/>
</dbReference>
<keyword evidence="8 10" id="KW-0233">DNA recombination</keyword>
<feature type="active site" evidence="10">
    <location>
        <position position="157"/>
    </location>
</feature>
<reference evidence="14 15" key="1">
    <citation type="journal article" date="2014" name="Nature">
        <title>An environmental bacterial taxon with a large and distinct metabolic repertoire.</title>
        <authorList>
            <person name="Wilson M.C."/>
            <person name="Mori T."/>
            <person name="Ruckert C."/>
            <person name="Uria A.R."/>
            <person name="Helf M.J."/>
            <person name="Takada K."/>
            <person name="Gernert C."/>
            <person name="Steffens U.A."/>
            <person name="Heycke N."/>
            <person name="Schmitt S."/>
            <person name="Rinke C."/>
            <person name="Helfrich E.J."/>
            <person name="Brachmann A.O."/>
            <person name="Gurgui C."/>
            <person name="Wakimoto T."/>
            <person name="Kracht M."/>
            <person name="Crusemann M."/>
            <person name="Hentschel U."/>
            <person name="Abe I."/>
            <person name="Matsunaga S."/>
            <person name="Kalinowski J."/>
            <person name="Takeyama H."/>
            <person name="Piel J."/>
        </authorList>
    </citation>
    <scope>NUCLEOTIDE SEQUENCE [LARGE SCALE GENOMIC DNA]</scope>
    <source>
        <strain evidence="15">TSY2</strain>
    </source>
</reference>
<dbReference type="InterPro" id="IPR050090">
    <property type="entry name" value="Tyrosine_recombinase_XerCD"/>
</dbReference>
<feature type="active site" evidence="10">
    <location>
        <position position="249"/>
    </location>
</feature>
<feature type="active site" evidence="10">
    <location>
        <position position="181"/>
    </location>
</feature>
<dbReference type="PROSITE" id="PS51900">
    <property type="entry name" value="CB"/>
    <property type="match status" value="1"/>
</dbReference>
<keyword evidence="7 10" id="KW-0238">DNA-binding</keyword>
<evidence type="ECO:0000256" key="10">
    <source>
        <dbReference type="HAMAP-Rule" id="MF_01808"/>
    </source>
</evidence>
<feature type="domain" description="Core-binding (CB)" evidence="13">
    <location>
        <begin position="7"/>
        <end position="97"/>
    </location>
</feature>
<dbReference type="PANTHER" id="PTHR30349">
    <property type="entry name" value="PHAGE INTEGRASE-RELATED"/>
    <property type="match status" value="1"/>
</dbReference>
<feature type="active site" evidence="10">
    <location>
        <position position="275"/>
    </location>
</feature>
<comment type="subunit">
    <text evidence="10">Forms a cyclic heterotetrameric complex composed of two molecules of XerC and two molecules of XerD.</text>
</comment>
<evidence type="ECO:0000256" key="6">
    <source>
        <dbReference type="ARBA" id="ARBA00022908"/>
    </source>
</evidence>
<evidence type="ECO:0000256" key="7">
    <source>
        <dbReference type="ARBA" id="ARBA00023125"/>
    </source>
</evidence>
<dbReference type="Proteomes" id="UP000019140">
    <property type="component" value="Unassembled WGS sequence"/>
</dbReference>
<evidence type="ECO:0000259" key="12">
    <source>
        <dbReference type="PROSITE" id="PS51898"/>
    </source>
</evidence>
<dbReference type="PROSITE" id="PS51898">
    <property type="entry name" value="TYR_RECOMBINASE"/>
    <property type="match status" value="1"/>
</dbReference>
<evidence type="ECO:0000256" key="3">
    <source>
        <dbReference type="ARBA" id="ARBA00022490"/>
    </source>
</evidence>
<keyword evidence="6 10" id="KW-0229">DNA integration</keyword>
<dbReference type="Gene3D" id="1.10.150.130">
    <property type="match status" value="1"/>
</dbReference>
<organism evidence="14 15">
    <name type="scientific">Candidatus Entotheonella gemina</name>
    <dbReference type="NCBI Taxonomy" id="1429439"/>
    <lineage>
        <taxon>Bacteria</taxon>
        <taxon>Pseudomonadati</taxon>
        <taxon>Nitrospinota/Tectimicrobiota group</taxon>
        <taxon>Candidatus Tectimicrobiota</taxon>
        <taxon>Candidatus Entotheonellia</taxon>
        <taxon>Candidatus Entotheonellales</taxon>
        <taxon>Candidatus Entotheonellaceae</taxon>
        <taxon>Candidatus Entotheonella</taxon>
    </lineage>
</organism>
<dbReference type="Pfam" id="PF00589">
    <property type="entry name" value="Phage_integrase"/>
    <property type="match status" value="1"/>
</dbReference>
<dbReference type="CDD" id="cd00798">
    <property type="entry name" value="INT_XerDC_C"/>
    <property type="match status" value="1"/>
</dbReference>
<dbReference type="PANTHER" id="PTHR30349:SF77">
    <property type="entry name" value="TYROSINE RECOMBINASE XERC"/>
    <property type="match status" value="1"/>
</dbReference>
<keyword evidence="3 10" id="KW-0963">Cytoplasm</keyword>
<evidence type="ECO:0000256" key="2">
    <source>
        <dbReference type="ARBA" id="ARBA00006657"/>
    </source>
</evidence>
<dbReference type="PATRIC" id="fig|1429439.4.peg.4199"/>
<evidence type="ECO:0000256" key="5">
    <source>
        <dbReference type="ARBA" id="ARBA00022829"/>
    </source>
</evidence>
<evidence type="ECO:0000259" key="13">
    <source>
        <dbReference type="PROSITE" id="PS51900"/>
    </source>
</evidence>
<accession>W4M4L2</accession>